<organism evidence="2">
    <name type="scientific">Daucus carota subsp. sativus</name>
    <name type="common">Carrot</name>
    <dbReference type="NCBI Taxonomy" id="79200"/>
    <lineage>
        <taxon>Eukaryota</taxon>
        <taxon>Viridiplantae</taxon>
        <taxon>Streptophyta</taxon>
        <taxon>Embryophyta</taxon>
        <taxon>Tracheophyta</taxon>
        <taxon>Spermatophyta</taxon>
        <taxon>Magnoliopsida</taxon>
        <taxon>eudicotyledons</taxon>
        <taxon>Gunneridae</taxon>
        <taxon>Pentapetalae</taxon>
        <taxon>asterids</taxon>
        <taxon>campanulids</taxon>
        <taxon>Apiales</taxon>
        <taxon>Apiaceae</taxon>
        <taxon>Apioideae</taxon>
        <taxon>Scandiceae</taxon>
        <taxon>Daucinae</taxon>
        <taxon>Daucus</taxon>
        <taxon>Daucus sect. Daucus</taxon>
    </lineage>
</organism>
<feature type="region of interest" description="Disordered" evidence="1">
    <location>
        <begin position="33"/>
        <end position="64"/>
    </location>
</feature>
<name>A0A161ZZW9_DAUCS</name>
<gene>
    <name evidence="2" type="ORF">DCAR_017287</name>
</gene>
<dbReference type="Gramene" id="KZM94042">
    <property type="protein sequence ID" value="KZM94042"/>
    <property type="gene ID" value="DCAR_017287"/>
</dbReference>
<dbReference type="AlphaFoldDB" id="A0A161ZZW9"/>
<evidence type="ECO:0000313" key="2">
    <source>
        <dbReference type="EMBL" id="KZM94042.1"/>
    </source>
</evidence>
<reference evidence="2" key="1">
    <citation type="journal article" date="2016" name="Nat. Genet.">
        <title>A high-quality carrot genome assembly provides new insights into carotenoid accumulation and asterid genome evolution.</title>
        <authorList>
            <person name="Iorizzo M."/>
            <person name="Ellison S."/>
            <person name="Senalik D."/>
            <person name="Zeng P."/>
            <person name="Satapoomin P."/>
            <person name="Huang J."/>
            <person name="Bowman M."/>
            <person name="Iovene M."/>
            <person name="Sanseverino W."/>
            <person name="Cavagnaro P."/>
            <person name="Yildiz M."/>
            <person name="Macko-Podgorni A."/>
            <person name="Moranska E."/>
            <person name="Grzebelus E."/>
            <person name="Grzebelus D."/>
            <person name="Ashrafi H."/>
            <person name="Zheng Z."/>
            <person name="Cheng S."/>
            <person name="Spooner D."/>
            <person name="Van Deynze A."/>
            <person name="Simon P."/>
        </authorList>
    </citation>
    <scope>NUCLEOTIDE SEQUENCE [LARGE SCALE GENOMIC DNA]</scope>
    <source>
        <tissue evidence="2">Leaf</tissue>
    </source>
</reference>
<sequence>MVSFFSAAPYYTCSIATFMSLPAVVFFPAQPPRGPPPPAVASPPSAASPPPVTEQPGSDAKCGI</sequence>
<accession>A0A161ZZW9</accession>
<proteinExistence type="predicted"/>
<comment type="caution">
    <text evidence="2">The sequence shown here is derived from an EMBL/GenBank/DDBJ whole genome shotgun (WGS) entry which is preliminary data.</text>
</comment>
<evidence type="ECO:0000256" key="1">
    <source>
        <dbReference type="SAM" id="MobiDB-lite"/>
    </source>
</evidence>
<feature type="compositionally biased region" description="Pro residues" evidence="1">
    <location>
        <begin position="33"/>
        <end position="53"/>
    </location>
</feature>
<protein>
    <submittedName>
        <fullName evidence="2">Uncharacterized protein</fullName>
    </submittedName>
</protein>
<dbReference type="EMBL" id="LNRQ01000005">
    <property type="protein sequence ID" value="KZM94042.1"/>
    <property type="molecule type" value="Genomic_DNA"/>
</dbReference>